<sequence>MQKQTLTTLSANAAIPILEYLVACISSCVTRDAFLLPDRMRSFMSARTTVTEISNLNVVVLDNLWQNPNCATVHDGIILTVRHSMMAES</sequence>
<reference evidence="1 2" key="1">
    <citation type="journal article" date="2019" name="Sci. Rep.">
        <title>Orb-weaving spider Araneus ventricosus genome elucidates the spidroin gene catalogue.</title>
        <authorList>
            <person name="Kono N."/>
            <person name="Nakamura H."/>
            <person name="Ohtoshi R."/>
            <person name="Moran D.A.P."/>
            <person name="Shinohara A."/>
            <person name="Yoshida Y."/>
            <person name="Fujiwara M."/>
            <person name="Mori M."/>
            <person name="Tomita M."/>
            <person name="Arakawa K."/>
        </authorList>
    </citation>
    <scope>NUCLEOTIDE SEQUENCE [LARGE SCALE GENOMIC DNA]</scope>
</reference>
<dbReference type="EMBL" id="BGPR01053734">
    <property type="protein sequence ID" value="GBO30553.1"/>
    <property type="molecule type" value="Genomic_DNA"/>
</dbReference>
<gene>
    <name evidence="1" type="ORF">AVEN_75432_1</name>
</gene>
<protein>
    <submittedName>
        <fullName evidence="1">Uncharacterized protein</fullName>
    </submittedName>
</protein>
<accession>A0A4Y2VYN4</accession>
<name>A0A4Y2VYN4_ARAVE</name>
<comment type="caution">
    <text evidence="1">The sequence shown here is derived from an EMBL/GenBank/DDBJ whole genome shotgun (WGS) entry which is preliminary data.</text>
</comment>
<dbReference type="AlphaFoldDB" id="A0A4Y2VYN4"/>
<proteinExistence type="predicted"/>
<organism evidence="1 2">
    <name type="scientific">Araneus ventricosus</name>
    <name type="common">Orbweaver spider</name>
    <name type="synonym">Epeira ventricosa</name>
    <dbReference type="NCBI Taxonomy" id="182803"/>
    <lineage>
        <taxon>Eukaryota</taxon>
        <taxon>Metazoa</taxon>
        <taxon>Ecdysozoa</taxon>
        <taxon>Arthropoda</taxon>
        <taxon>Chelicerata</taxon>
        <taxon>Arachnida</taxon>
        <taxon>Araneae</taxon>
        <taxon>Araneomorphae</taxon>
        <taxon>Entelegynae</taxon>
        <taxon>Araneoidea</taxon>
        <taxon>Araneidae</taxon>
        <taxon>Araneus</taxon>
    </lineage>
</organism>
<dbReference type="Proteomes" id="UP000499080">
    <property type="component" value="Unassembled WGS sequence"/>
</dbReference>
<evidence type="ECO:0000313" key="2">
    <source>
        <dbReference type="Proteomes" id="UP000499080"/>
    </source>
</evidence>
<keyword evidence="2" id="KW-1185">Reference proteome</keyword>
<evidence type="ECO:0000313" key="1">
    <source>
        <dbReference type="EMBL" id="GBO30553.1"/>
    </source>
</evidence>